<dbReference type="GO" id="GO:0005737">
    <property type="term" value="C:cytoplasm"/>
    <property type="evidence" value="ECO:0007669"/>
    <property type="project" value="InterPro"/>
</dbReference>
<accession>A0A8H5MWS7</accession>
<gene>
    <name evidence="3" type="ORF">FPHYL_11228</name>
</gene>
<dbReference type="Pfam" id="PF03068">
    <property type="entry name" value="PAD"/>
    <property type="match status" value="1"/>
</dbReference>
<sequence>MIRSVQSSRRSGRDAFHELRNDKVGAVQHPGDGDTIDSTGNLETIPPYKHNGKSFPQGRTIMGAWHGRNPLMVDFLKAQETIQEALKFKNFDAVQKSSAQRIEANLNILKRETGITDKDIFRVPMPFYYAESDSWLCPGQKPSNSNAEEDTSKAPQKASGKTGITLKGTMGPVYKAKSIVEAGTPKTSLQRRAVDTATQVLAPWPGAVNGLVLPDQKVLAPKPWGPVINKQDIFANVVSEVYASAGYNITYQDDWFSHFKLQGDVHCGSNSWRAVDIKF</sequence>
<comment type="caution">
    <text evidence="3">The sequence shown here is derived from an EMBL/GenBank/DDBJ whole genome shotgun (WGS) entry which is preliminary data.</text>
</comment>
<proteinExistence type="predicted"/>
<evidence type="ECO:0000256" key="1">
    <source>
        <dbReference type="SAM" id="MobiDB-lite"/>
    </source>
</evidence>
<dbReference type="PANTHER" id="PTHR10837:SF8">
    <property type="entry name" value="PROTEIN-ARGININE DEIMINASE"/>
    <property type="match status" value="1"/>
</dbReference>
<dbReference type="SUPFAM" id="SSF55909">
    <property type="entry name" value="Pentein"/>
    <property type="match status" value="1"/>
</dbReference>
<dbReference type="InterPro" id="IPR013530">
    <property type="entry name" value="PAD_C"/>
</dbReference>
<dbReference type="OrthoDB" id="5102063at2759"/>
<dbReference type="PANTHER" id="PTHR10837">
    <property type="entry name" value="PEPTIDYLARGININE DEIMINASE"/>
    <property type="match status" value="1"/>
</dbReference>
<keyword evidence="4" id="KW-1185">Reference proteome</keyword>
<dbReference type="EMBL" id="JAAOAQ010000510">
    <property type="protein sequence ID" value="KAF5543697.1"/>
    <property type="molecule type" value="Genomic_DNA"/>
</dbReference>
<feature type="domain" description="Protein-arginine deiminase C-terminal" evidence="2">
    <location>
        <begin position="78"/>
        <end position="275"/>
    </location>
</feature>
<evidence type="ECO:0000259" key="2">
    <source>
        <dbReference type="Pfam" id="PF03068"/>
    </source>
</evidence>
<dbReference type="GO" id="GO:0004668">
    <property type="term" value="F:protein-arginine deiminase activity"/>
    <property type="evidence" value="ECO:0007669"/>
    <property type="project" value="InterPro"/>
</dbReference>
<dbReference type="Gene3D" id="3.75.10.10">
    <property type="entry name" value="L-arginine/glycine Amidinotransferase, Chain A"/>
    <property type="match status" value="2"/>
</dbReference>
<evidence type="ECO:0000313" key="3">
    <source>
        <dbReference type="EMBL" id="KAF5543697.1"/>
    </source>
</evidence>
<dbReference type="GO" id="GO:0005509">
    <property type="term" value="F:calcium ion binding"/>
    <property type="evidence" value="ECO:0007669"/>
    <property type="project" value="InterPro"/>
</dbReference>
<evidence type="ECO:0000313" key="4">
    <source>
        <dbReference type="Proteomes" id="UP000582016"/>
    </source>
</evidence>
<name>A0A8H5MWS7_9HYPO</name>
<dbReference type="Proteomes" id="UP000582016">
    <property type="component" value="Unassembled WGS sequence"/>
</dbReference>
<dbReference type="AlphaFoldDB" id="A0A8H5MWS7"/>
<feature type="region of interest" description="Disordered" evidence="1">
    <location>
        <begin position="23"/>
        <end position="53"/>
    </location>
</feature>
<feature type="region of interest" description="Disordered" evidence="1">
    <location>
        <begin position="139"/>
        <end position="162"/>
    </location>
</feature>
<protein>
    <submittedName>
        <fullName evidence="3">Arginine deiminase type-3</fullName>
    </submittedName>
</protein>
<dbReference type="InterPro" id="IPR004303">
    <property type="entry name" value="PAD"/>
</dbReference>
<reference evidence="3 4" key="1">
    <citation type="submission" date="2020-05" db="EMBL/GenBank/DDBJ databases">
        <title>Identification and distribution of gene clusters putatively required for synthesis of sphingolipid metabolism inhibitors in phylogenetically diverse species of the filamentous fungus Fusarium.</title>
        <authorList>
            <person name="Kim H.-S."/>
            <person name="Busman M."/>
            <person name="Brown D.W."/>
            <person name="Divon H."/>
            <person name="Uhlig S."/>
            <person name="Proctor R.H."/>
        </authorList>
    </citation>
    <scope>NUCLEOTIDE SEQUENCE [LARGE SCALE GENOMIC DNA]</scope>
    <source>
        <strain evidence="3 4">NRRL 13617</strain>
    </source>
</reference>
<organism evidence="3 4">
    <name type="scientific">Fusarium phyllophilum</name>
    <dbReference type="NCBI Taxonomy" id="47803"/>
    <lineage>
        <taxon>Eukaryota</taxon>
        <taxon>Fungi</taxon>
        <taxon>Dikarya</taxon>
        <taxon>Ascomycota</taxon>
        <taxon>Pezizomycotina</taxon>
        <taxon>Sordariomycetes</taxon>
        <taxon>Hypocreomycetidae</taxon>
        <taxon>Hypocreales</taxon>
        <taxon>Nectriaceae</taxon>
        <taxon>Fusarium</taxon>
        <taxon>Fusarium fujikuroi species complex</taxon>
    </lineage>
</organism>